<evidence type="ECO:0000259" key="1">
    <source>
        <dbReference type="Pfam" id="PF13470"/>
    </source>
</evidence>
<name>A0ABR9BCZ9_9RHOO</name>
<dbReference type="NCBIfam" id="TIGR00305">
    <property type="entry name" value="putative toxin-antitoxin system toxin component, PIN family"/>
    <property type="match status" value="1"/>
</dbReference>
<dbReference type="InterPro" id="IPR002716">
    <property type="entry name" value="PIN_dom"/>
</dbReference>
<dbReference type="EMBL" id="JACYTO010000002">
    <property type="protein sequence ID" value="MBD8503332.1"/>
    <property type="molecule type" value="Genomic_DNA"/>
</dbReference>
<reference evidence="3" key="1">
    <citation type="submission" date="2023-07" db="EMBL/GenBank/DDBJ databases">
        <title>Thauera sp. CAU 1555 isolated from sand of Yaerae Beach.</title>
        <authorList>
            <person name="Kim W."/>
        </authorList>
    </citation>
    <scope>NUCLEOTIDE SEQUENCE [LARGE SCALE GENOMIC DNA]</scope>
    <source>
        <strain evidence="3">CAU 1555</strain>
    </source>
</reference>
<accession>A0ABR9BCZ9</accession>
<evidence type="ECO:0000313" key="2">
    <source>
        <dbReference type="EMBL" id="MBD8503332.1"/>
    </source>
</evidence>
<sequence>MPTPIVVLDTNTVMALWFFEDPGLVDLRARIESGRLRLACREDALEELRRVLAYRQFAIDPARQAALLEAYRARIVCVAPPAADATPLPPCRDADDQKFLEIARDAGAGLLLTRDKALLRLARHRLVRERFAILTPERYLADTPAA</sequence>
<dbReference type="Proteomes" id="UP000603602">
    <property type="component" value="Unassembled WGS sequence"/>
</dbReference>
<organism evidence="2 3">
    <name type="scientific">Thauera sedimentorum</name>
    <dbReference type="NCBI Taxonomy" id="2767595"/>
    <lineage>
        <taxon>Bacteria</taxon>
        <taxon>Pseudomonadati</taxon>
        <taxon>Pseudomonadota</taxon>
        <taxon>Betaproteobacteria</taxon>
        <taxon>Rhodocyclales</taxon>
        <taxon>Zoogloeaceae</taxon>
        <taxon>Thauera</taxon>
    </lineage>
</organism>
<dbReference type="PANTHER" id="PTHR34610">
    <property type="entry name" value="SSL7007 PROTEIN"/>
    <property type="match status" value="1"/>
</dbReference>
<dbReference type="InterPro" id="IPR029060">
    <property type="entry name" value="PIN-like_dom_sf"/>
</dbReference>
<dbReference type="SUPFAM" id="SSF88723">
    <property type="entry name" value="PIN domain-like"/>
    <property type="match status" value="1"/>
</dbReference>
<dbReference type="RefSeq" id="WP_187718177.1">
    <property type="nucleotide sequence ID" value="NZ_JACTAH010000002.1"/>
</dbReference>
<proteinExistence type="predicted"/>
<protein>
    <submittedName>
        <fullName evidence="2">Toxin-antitoxin system toxin component, PIN family</fullName>
    </submittedName>
</protein>
<feature type="domain" description="PIN" evidence="1">
    <location>
        <begin position="6"/>
        <end position="117"/>
    </location>
</feature>
<keyword evidence="3" id="KW-1185">Reference proteome</keyword>
<dbReference type="PANTHER" id="PTHR34610:SF3">
    <property type="entry name" value="SSL7007 PROTEIN"/>
    <property type="match status" value="1"/>
</dbReference>
<gene>
    <name evidence="2" type="ORF">IFO67_10610</name>
</gene>
<dbReference type="Pfam" id="PF13470">
    <property type="entry name" value="PIN_3"/>
    <property type="match status" value="1"/>
</dbReference>
<comment type="caution">
    <text evidence="2">The sequence shown here is derived from an EMBL/GenBank/DDBJ whole genome shotgun (WGS) entry which is preliminary data.</text>
</comment>
<dbReference type="InterPro" id="IPR002850">
    <property type="entry name" value="PIN_toxin-like"/>
</dbReference>
<evidence type="ECO:0000313" key="3">
    <source>
        <dbReference type="Proteomes" id="UP000603602"/>
    </source>
</evidence>